<comment type="caution">
    <text evidence="7">The sequence shown here is derived from an EMBL/GenBank/DDBJ whole genome shotgun (WGS) entry which is preliminary data.</text>
</comment>
<name>A0ABQ8UGX8_9EUKA</name>
<evidence type="ECO:0000256" key="2">
    <source>
        <dbReference type="ARBA" id="ARBA00022771"/>
    </source>
</evidence>
<dbReference type="Proteomes" id="UP001141327">
    <property type="component" value="Unassembled WGS sequence"/>
</dbReference>
<feature type="region of interest" description="Disordered" evidence="5">
    <location>
        <begin position="125"/>
        <end position="160"/>
    </location>
</feature>
<dbReference type="InterPro" id="IPR013083">
    <property type="entry name" value="Znf_RING/FYVE/PHD"/>
</dbReference>
<protein>
    <submittedName>
        <fullName evidence="7">E3 ubiquitin-protein ligase RING1</fullName>
    </submittedName>
</protein>
<evidence type="ECO:0000256" key="1">
    <source>
        <dbReference type="ARBA" id="ARBA00022723"/>
    </source>
</evidence>
<accession>A0ABQ8UGX8</accession>
<dbReference type="SUPFAM" id="SSF57850">
    <property type="entry name" value="RING/U-box"/>
    <property type="match status" value="1"/>
</dbReference>
<proteinExistence type="predicted"/>
<dbReference type="SMART" id="SM00184">
    <property type="entry name" value="RING"/>
    <property type="match status" value="1"/>
</dbReference>
<feature type="compositionally biased region" description="Pro residues" evidence="5">
    <location>
        <begin position="136"/>
        <end position="149"/>
    </location>
</feature>
<dbReference type="InterPro" id="IPR001841">
    <property type="entry name" value="Znf_RING"/>
</dbReference>
<keyword evidence="1" id="KW-0479">Metal-binding</keyword>
<dbReference type="Gene3D" id="3.30.40.10">
    <property type="entry name" value="Zinc/RING finger domain, C3HC4 (zinc finger)"/>
    <property type="match status" value="1"/>
</dbReference>
<evidence type="ECO:0000313" key="8">
    <source>
        <dbReference type="Proteomes" id="UP001141327"/>
    </source>
</evidence>
<gene>
    <name evidence="7" type="ORF">PAPYR_5692</name>
</gene>
<evidence type="ECO:0000313" key="7">
    <source>
        <dbReference type="EMBL" id="KAJ4458501.1"/>
    </source>
</evidence>
<dbReference type="PANTHER" id="PTHR15710">
    <property type="entry name" value="E3 UBIQUITIN-PROTEIN LIGASE PRAJA"/>
    <property type="match status" value="1"/>
</dbReference>
<keyword evidence="8" id="KW-1185">Reference proteome</keyword>
<evidence type="ECO:0000256" key="4">
    <source>
        <dbReference type="PROSITE-ProRule" id="PRU00175"/>
    </source>
</evidence>
<sequence>MDHQEDPSQRLFQEILRESEELGAENFTEMLDVHMGPPPPASLTAIEDLDEVTISQKHIDEATECPICCTPFRMGAVAIKMPCKHLFHDRCLLSWLKEHNTCPMCRHELPSSSYLYEMRKLRLQEQQAASAGHAPAPAPKANPSAPPRVKPPRELSLMFS</sequence>
<dbReference type="PANTHER" id="PTHR15710:SF243">
    <property type="entry name" value="E3 UBIQUITIN-PROTEIN LIGASE PRAJA-2 ISOFORM X1"/>
    <property type="match status" value="1"/>
</dbReference>
<dbReference type="PROSITE" id="PS50089">
    <property type="entry name" value="ZF_RING_2"/>
    <property type="match status" value="1"/>
</dbReference>
<dbReference type="Pfam" id="PF13639">
    <property type="entry name" value="zf-RING_2"/>
    <property type="match status" value="1"/>
</dbReference>
<reference evidence="7" key="1">
    <citation type="journal article" date="2022" name="bioRxiv">
        <title>Genomics of Preaxostyla Flagellates Illuminates Evolutionary Transitions and the Path Towards Mitochondrial Loss.</title>
        <authorList>
            <person name="Novak L.V.F."/>
            <person name="Treitli S.C."/>
            <person name="Pyrih J."/>
            <person name="Halakuc P."/>
            <person name="Pipaliya S.V."/>
            <person name="Vacek V."/>
            <person name="Brzon O."/>
            <person name="Soukal P."/>
            <person name="Eme L."/>
            <person name="Dacks J.B."/>
            <person name="Karnkowska A."/>
            <person name="Elias M."/>
            <person name="Hampl V."/>
        </authorList>
    </citation>
    <scope>NUCLEOTIDE SEQUENCE</scope>
    <source>
        <strain evidence="7">RCP-MX</strain>
    </source>
</reference>
<keyword evidence="2 4" id="KW-0863">Zinc-finger</keyword>
<keyword evidence="3" id="KW-0862">Zinc</keyword>
<feature type="domain" description="RING-type" evidence="6">
    <location>
        <begin position="65"/>
        <end position="106"/>
    </location>
</feature>
<dbReference type="EMBL" id="JAPMOS010000028">
    <property type="protein sequence ID" value="KAJ4458501.1"/>
    <property type="molecule type" value="Genomic_DNA"/>
</dbReference>
<evidence type="ECO:0000256" key="5">
    <source>
        <dbReference type="SAM" id="MobiDB-lite"/>
    </source>
</evidence>
<evidence type="ECO:0000259" key="6">
    <source>
        <dbReference type="PROSITE" id="PS50089"/>
    </source>
</evidence>
<evidence type="ECO:0000256" key="3">
    <source>
        <dbReference type="ARBA" id="ARBA00022833"/>
    </source>
</evidence>
<organism evidence="7 8">
    <name type="scientific">Paratrimastix pyriformis</name>
    <dbReference type="NCBI Taxonomy" id="342808"/>
    <lineage>
        <taxon>Eukaryota</taxon>
        <taxon>Metamonada</taxon>
        <taxon>Preaxostyla</taxon>
        <taxon>Paratrimastigidae</taxon>
        <taxon>Paratrimastix</taxon>
    </lineage>
</organism>